<feature type="region of interest" description="Disordered" evidence="1">
    <location>
        <begin position="108"/>
        <end position="154"/>
    </location>
</feature>
<dbReference type="EMBL" id="JAGMWT010000005">
    <property type="protein sequence ID" value="KAH7128450.1"/>
    <property type="molecule type" value="Genomic_DNA"/>
</dbReference>
<feature type="compositionally biased region" description="Polar residues" evidence="1">
    <location>
        <begin position="112"/>
        <end position="142"/>
    </location>
</feature>
<keyword evidence="2" id="KW-1133">Transmembrane helix</keyword>
<protein>
    <submittedName>
        <fullName evidence="3">Uncharacterized protein</fullName>
    </submittedName>
</protein>
<dbReference type="AlphaFoldDB" id="A0A9P9IRE3"/>
<proteinExistence type="predicted"/>
<organism evidence="3 4">
    <name type="scientific">Dendryphion nanum</name>
    <dbReference type="NCBI Taxonomy" id="256645"/>
    <lineage>
        <taxon>Eukaryota</taxon>
        <taxon>Fungi</taxon>
        <taxon>Dikarya</taxon>
        <taxon>Ascomycota</taxon>
        <taxon>Pezizomycotina</taxon>
        <taxon>Dothideomycetes</taxon>
        <taxon>Pleosporomycetidae</taxon>
        <taxon>Pleosporales</taxon>
        <taxon>Torulaceae</taxon>
        <taxon>Dendryphion</taxon>
    </lineage>
</organism>
<keyword evidence="4" id="KW-1185">Reference proteome</keyword>
<evidence type="ECO:0000313" key="4">
    <source>
        <dbReference type="Proteomes" id="UP000700596"/>
    </source>
</evidence>
<evidence type="ECO:0000256" key="1">
    <source>
        <dbReference type="SAM" id="MobiDB-lite"/>
    </source>
</evidence>
<sequence length="266" mass="28837">MVEQGGRNSVQGTASPPQNVTQPSTDPEVVPPPEDTNYLYSIPDPVPQQKVDNGYIYAPPPEQYTSPPLPPSKPKWWTRWPFLLLLGLVLAVISGLAGGFIGQAIERGNESGGDQSQRSCAPPTSNSTCTSQPPNPQNNTSWVPPIPSTGCPGSNQQNLTSLRTKVSYQMYCSTGWVLDDVININALAPSDCIEACANYNKFRGDKPKCIGVGYVPRWVDQTVAMRELGDPFNCFLKKSTANVARNDRAFEVISMCLDGECTITGV</sequence>
<gene>
    <name evidence="3" type="ORF">B0J11DRAFT_271411</name>
</gene>
<comment type="caution">
    <text evidence="3">The sequence shown here is derived from an EMBL/GenBank/DDBJ whole genome shotgun (WGS) entry which is preliminary data.</text>
</comment>
<accession>A0A9P9IRE3</accession>
<reference evidence="3" key="1">
    <citation type="journal article" date="2021" name="Nat. Commun.">
        <title>Genetic determinants of endophytism in the Arabidopsis root mycobiome.</title>
        <authorList>
            <person name="Mesny F."/>
            <person name="Miyauchi S."/>
            <person name="Thiergart T."/>
            <person name="Pickel B."/>
            <person name="Atanasova L."/>
            <person name="Karlsson M."/>
            <person name="Huettel B."/>
            <person name="Barry K.W."/>
            <person name="Haridas S."/>
            <person name="Chen C."/>
            <person name="Bauer D."/>
            <person name="Andreopoulos W."/>
            <person name="Pangilinan J."/>
            <person name="LaButti K."/>
            <person name="Riley R."/>
            <person name="Lipzen A."/>
            <person name="Clum A."/>
            <person name="Drula E."/>
            <person name="Henrissat B."/>
            <person name="Kohler A."/>
            <person name="Grigoriev I.V."/>
            <person name="Martin F.M."/>
            <person name="Hacquard S."/>
        </authorList>
    </citation>
    <scope>NUCLEOTIDE SEQUENCE</scope>
    <source>
        <strain evidence="3">MPI-CAGE-CH-0243</strain>
    </source>
</reference>
<feature type="transmembrane region" description="Helical" evidence="2">
    <location>
        <begin position="80"/>
        <end position="101"/>
    </location>
</feature>
<name>A0A9P9IRE3_9PLEO</name>
<feature type="compositionally biased region" description="Pro residues" evidence="1">
    <location>
        <begin position="58"/>
        <end position="70"/>
    </location>
</feature>
<evidence type="ECO:0000313" key="3">
    <source>
        <dbReference type="EMBL" id="KAH7128450.1"/>
    </source>
</evidence>
<feature type="compositionally biased region" description="Polar residues" evidence="1">
    <location>
        <begin position="1"/>
        <end position="25"/>
    </location>
</feature>
<dbReference type="OrthoDB" id="5358884at2759"/>
<dbReference type="Proteomes" id="UP000700596">
    <property type="component" value="Unassembled WGS sequence"/>
</dbReference>
<keyword evidence="2" id="KW-0472">Membrane</keyword>
<evidence type="ECO:0000256" key="2">
    <source>
        <dbReference type="SAM" id="Phobius"/>
    </source>
</evidence>
<feature type="region of interest" description="Disordered" evidence="1">
    <location>
        <begin position="1"/>
        <end position="70"/>
    </location>
</feature>
<keyword evidence="2" id="KW-0812">Transmembrane</keyword>